<keyword evidence="5 8" id="KW-0862">Zinc</keyword>
<dbReference type="FunFam" id="3.30.160.60:FF:000710">
    <property type="entry name" value="Zinc finger protein 768"/>
    <property type="match status" value="1"/>
</dbReference>
<keyword evidence="13" id="KW-1185">Reference proteome</keyword>
<dbReference type="InterPro" id="IPR012934">
    <property type="entry name" value="Znf_AD"/>
</dbReference>
<protein>
    <submittedName>
        <fullName evidence="12">Uncharacterized protein</fullName>
    </submittedName>
</protein>
<evidence type="ECO:0000256" key="6">
    <source>
        <dbReference type="ARBA" id="ARBA00023242"/>
    </source>
</evidence>
<dbReference type="InterPro" id="IPR013087">
    <property type="entry name" value="Znf_C2H2_type"/>
</dbReference>
<dbReference type="GO" id="GO:0001228">
    <property type="term" value="F:DNA-binding transcription activator activity, RNA polymerase II-specific"/>
    <property type="evidence" value="ECO:0007669"/>
    <property type="project" value="TreeGrafter"/>
</dbReference>
<evidence type="ECO:0000313" key="12">
    <source>
        <dbReference type="EnsemblMetazoa" id="XP_012546273.1"/>
    </source>
</evidence>
<feature type="domain" description="C2H2-type" evidence="10">
    <location>
        <begin position="464"/>
        <end position="491"/>
    </location>
</feature>
<feature type="domain" description="C2H2-type" evidence="10">
    <location>
        <begin position="492"/>
        <end position="519"/>
    </location>
</feature>
<feature type="domain" description="C2H2-type" evidence="10">
    <location>
        <begin position="435"/>
        <end position="463"/>
    </location>
</feature>
<dbReference type="PROSITE" id="PS50157">
    <property type="entry name" value="ZINC_FINGER_C2H2_2"/>
    <property type="match status" value="8"/>
</dbReference>
<feature type="binding site" evidence="8">
    <location>
        <position position="57"/>
    </location>
    <ligand>
        <name>Zn(2+)</name>
        <dbReference type="ChEBI" id="CHEBI:29105"/>
    </ligand>
</feature>
<feature type="domain" description="C2H2-type" evidence="10">
    <location>
        <begin position="323"/>
        <end position="346"/>
    </location>
</feature>
<dbReference type="Proteomes" id="UP000005204">
    <property type="component" value="Unassembled WGS sequence"/>
</dbReference>
<keyword evidence="2 8" id="KW-0479">Metal-binding</keyword>
<sequence>MENSGGNMCRCCASEGVYKDLNTTYHWMGEEEVYGDMLKDCFNVQLSVPESSDGGICEVCITQLRNAINFKKQVLLTEEQFKKHVQKVFKTSIVKVEALADDDSTDANVTDDGLSEPEFDEVPIKTEHVAETVTVGDEIKPKKRAAPIKASTSRTKKSKSSDAESPKKRKQRGALNKKLMIFIPKREAGTEREKKRILFLKKTSCHAATVKEILRHTNATPIGRSHVVGFCCCYCKERFPIPALLKEHTLTTHSDTTDAVFMKKSLKEFAVKLDITSLRCKICGNKLESIMESVDHLKEIHKKNTSPDYIRHVIPFKFDTDKYQCCMCSAEFAKFQTLQMHMHTSHFKNFECAVCSAGFINERQLGYHMKNHAIGEFRCKHCPKVYDTETKRKSHERSHFDANCHKCPYCGQGFVNNRYKWKHISESHDVPLPTYKCKACDRTFTESTLYYIHLKRDHLMDRPHDCEQCDKKFFTKFALRKHMLSHTGERAFQCKVCFKAFGRRSTLTEHLRIHNNDRRFKCERCGQAFVQKCSWRGHMRNKHGVDVQ</sequence>
<dbReference type="GO" id="GO:0008270">
    <property type="term" value="F:zinc ion binding"/>
    <property type="evidence" value="ECO:0007669"/>
    <property type="project" value="UniProtKB-UniRule"/>
</dbReference>
<keyword evidence="6" id="KW-0539">Nucleus</keyword>
<dbReference type="PROSITE" id="PS51915">
    <property type="entry name" value="ZAD"/>
    <property type="match status" value="1"/>
</dbReference>
<dbReference type="FunFam" id="3.30.160.60:FF:000145">
    <property type="entry name" value="Zinc finger protein 574"/>
    <property type="match status" value="1"/>
</dbReference>
<feature type="domain" description="C2H2-type" evidence="10">
    <location>
        <begin position="377"/>
        <end position="399"/>
    </location>
</feature>
<evidence type="ECO:0000256" key="8">
    <source>
        <dbReference type="PROSITE-ProRule" id="PRU01263"/>
    </source>
</evidence>
<dbReference type="AlphaFoldDB" id="A0A8R2G8N6"/>
<dbReference type="Gene3D" id="3.30.160.60">
    <property type="entry name" value="Classic Zinc Finger"/>
    <property type="match status" value="5"/>
</dbReference>
<dbReference type="PANTHER" id="PTHR24376">
    <property type="entry name" value="ZINC FINGER PROTEIN"/>
    <property type="match status" value="1"/>
</dbReference>
<feature type="domain" description="ZAD" evidence="11">
    <location>
        <begin position="7"/>
        <end position="84"/>
    </location>
</feature>
<evidence type="ECO:0000256" key="4">
    <source>
        <dbReference type="ARBA" id="ARBA00022771"/>
    </source>
</evidence>
<keyword evidence="3" id="KW-0677">Repeat</keyword>
<organism evidence="12 13">
    <name type="scientific">Bombyx mori</name>
    <name type="common">Silk moth</name>
    <dbReference type="NCBI Taxonomy" id="7091"/>
    <lineage>
        <taxon>Eukaryota</taxon>
        <taxon>Metazoa</taxon>
        <taxon>Ecdysozoa</taxon>
        <taxon>Arthropoda</taxon>
        <taxon>Hexapoda</taxon>
        <taxon>Insecta</taxon>
        <taxon>Pterygota</taxon>
        <taxon>Neoptera</taxon>
        <taxon>Endopterygota</taxon>
        <taxon>Lepidoptera</taxon>
        <taxon>Glossata</taxon>
        <taxon>Ditrysia</taxon>
        <taxon>Bombycoidea</taxon>
        <taxon>Bombycidae</taxon>
        <taxon>Bombycinae</taxon>
        <taxon>Bombyx</taxon>
    </lineage>
</organism>
<dbReference type="SMART" id="SM00355">
    <property type="entry name" value="ZnF_C2H2"/>
    <property type="match status" value="10"/>
</dbReference>
<feature type="domain" description="C2H2-type" evidence="10">
    <location>
        <begin position="405"/>
        <end position="433"/>
    </location>
</feature>
<reference evidence="13" key="1">
    <citation type="journal article" date="2008" name="Insect Biochem. Mol. Biol.">
        <title>The genome of a lepidopteran model insect, the silkworm Bombyx mori.</title>
        <authorList>
            <consortium name="International Silkworm Genome Consortium"/>
        </authorList>
    </citation>
    <scope>NUCLEOTIDE SEQUENCE [LARGE SCALE GENOMIC DNA]</scope>
    <source>
        <strain evidence="13">p50T</strain>
    </source>
</reference>
<feature type="region of interest" description="Disordered" evidence="9">
    <location>
        <begin position="135"/>
        <end position="172"/>
    </location>
</feature>
<reference evidence="12" key="2">
    <citation type="submission" date="2022-06" db="UniProtKB">
        <authorList>
            <consortium name="EnsemblMetazoa"/>
        </authorList>
    </citation>
    <scope>IDENTIFICATION</scope>
    <source>
        <strain evidence="12">p50T (Dazao)</strain>
    </source>
</reference>
<evidence type="ECO:0000256" key="7">
    <source>
        <dbReference type="PROSITE-ProRule" id="PRU00042"/>
    </source>
</evidence>
<dbReference type="PANTHER" id="PTHR24376:SF216">
    <property type="entry name" value="ZINC FINGER PROTEIN 420-LIKE"/>
    <property type="match status" value="1"/>
</dbReference>
<feature type="binding site" evidence="8">
    <location>
        <position position="12"/>
    </location>
    <ligand>
        <name>Zn(2+)</name>
        <dbReference type="ChEBI" id="CHEBI:29105"/>
    </ligand>
</feature>
<keyword evidence="4 7" id="KW-0863">Zinc-finger</keyword>
<dbReference type="SUPFAM" id="SSF57716">
    <property type="entry name" value="Glucocorticoid receptor-like (DNA-binding domain)"/>
    <property type="match status" value="1"/>
</dbReference>
<dbReference type="SUPFAM" id="SSF57667">
    <property type="entry name" value="beta-beta-alpha zinc fingers"/>
    <property type="match status" value="4"/>
</dbReference>
<evidence type="ECO:0000259" key="10">
    <source>
        <dbReference type="PROSITE" id="PS50157"/>
    </source>
</evidence>
<evidence type="ECO:0000256" key="3">
    <source>
        <dbReference type="ARBA" id="ARBA00022737"/>
    </source>
</evidence>
<dbReference type="Gene3D" id="3.40.1800.20">
    <property type="match status" value="1"/>
</dbReference>
<dbReference type="GO" id="GO:0000978">
    <property type="term" value="F:RNA polymerase II cis-regulatory region sequence-specific DNA binding"/>
    <property type="evidence" value="ECO:0007669"/>
    <property type="project" value="TreeGrafter"/>
</dbReference>
<feature type="binding site" evidence="8">
    <location>
        <position position="9"/>
    </location>
    <ligand>
        <name>Zn(2+)</name>
        <dbReference type="ChEBI" id="CHEBI:29105"/>
    </ligand>
</feature>
<evidence type="ECO:0000256" key="9">
    <source>
        <dbReference type="SAM" id="MobiDB-lite"/>
    </source>
</evidence>
<comment type="subcellular location">
    <subcellularLocation>
        <location evidence="1">Nucleus</location>
    </subcellularLocation>
</comment>
<accession>A0A8R2G8N6</accession>
<evidence type="ECO:0000313" key="13">
    <source>
        <dbReference type="Proteomes" id="UP000005204"/>
    </source>
</evidence>
<dbReference type="EnsemblMetazoa" id="XM_012690819.3">
    <property type="protein sequence ID" value="XP_012546273.1"/>
    <property type="gene ID" value="LOC101746942"/>
</dbReference>
<dbReference type="Pfam" id="PF00096">
    <property type="entry name" value="zf-C2H2"/>
    <property type="match status" value="3"/>
</dbReference>
<feature type="binding site" evidence="8">
    <location>
        <position position="60"/>
    </location>
    <ligand>
        <name>Zn(2+)</name>
        <dbReference type="ChEBI" id="CHEBI:29105"/>
    </ligand>
</feature>
<evidence type="ECO:0000259" key="11">
    <source>
        <dbReference type="PROSITE" id="PS51915"/>
    </source>
</evidence>
<dbReference type="SMART" id="SM00868">
    <property type="entry name" value="zf-AD"/>
    <property type="match status" value="1"/>
</dbReference>
<dbReference type="Pfam" id="PF07776">
    <property type="entry name" value="zf-AD"/>
    <property type="match status" value="1"/>
</dbReference>
<dbReference type="InterPro" id="IPR036236">
    <property type="entry name" value="Znf_C2H2_sf"/>
</dbReference>
<feature type="domain" description="C2H2-type" evidence="10">
    <location>
        <begin position="520"/>
        <end position="543"/>
    </location>
</feature>
<dbReference type="GO" id="GO:0005634">
    <property type="term" value="C:nucleus"/>
    <property type="evidence" value="ECO:0007669"/>
    <property type="project" value="UniProtKB-SubCell"/>
</dbReference>
<evidence type="ECO:0000256" key="2">
    <source>
        <dbReference type="ARBA" id="ARBA00022723"/>
    </source>
</evidence>
<feature type="domain" description="C2H2-type" evidence="10">
    <location>
        <begin position="350"/>
        <end position="373"/>
    </location>
</feature>
<evidence type="ECO:0000256" key="1">
    <source>
        <dbReference type="ARBA" id="ARBA00004123"/>
    </source>
</evidence>
<proteinExistence type="predicted"/>
<evidence type="ECO:0000256" key="5">
    <source>
        <dbReference type="ARBA" id="ARBA00022833"/>
    </source>
</evidence>
<dbReference type="PROSITE" id="PS00028">
    <property type="entry name" value="ZINC_FINGER_C2H2_1"/>
    <property type="match status" value="9"/>
</dbReference>
<name>A0A8R2G8N6_BOMMO</name>